<reference evidence="5" key="1">
    <citation type="journal article" date="2019" name="Int. J. Syst. Evol. Microbiol.">
        <title>The Global Catalogue of Microorganisms (GCM) 10K type strain sequencing project: providing services to taxonomists for standard genome sequencing and annotation.</title>
        <authorList>
            <consortium name="The Broad Institute Genomics Platform"/>
            <consortium name="The Broad Institute Genome Sequencing Center for Infectious Disease"/>
            <person name="Wu L."/>
            <person name="Ma J."/>
        </authorList>
    </citation>
    <scope>NUCLEOTIDE SEQUENCE [LARGE SCALE GENOMIC DNA]</scope>
    <source>
        <strain evidence="5">CGMCC 1.12479</strain>
    </source>
</reference>
<dbReference type="PANTHER" id="PTHR42760:SF115">
    <property type="entry name" value="3-OXOACYL-[ACYL-CARRIER-PROTEIN] REDUCTASE FABG"/>
    <property type="match status" value="1"/>
</dbReference>
<dbReference type="EMBL" id="BMFD01000005">
    <property type="protein sequence ID" value="GGC40467.1"/>
    <property type="molecule type" value="Genomic_DNA"/>
</dbReference>
<dbReference type="PRINTS" id="PR00080">
    <property type="entry name" value="SDRFAMILY"/>
</dbReference>
<dbReference type="InterPro" id="IPR020904">
    <property type="entry name" value="Sc_DH/Rdtase_CS"/>
</dbReference>
<dbReference type="InterPro" id="IPR002347">
    <property type="entry name" value="SDR_fam"/>
</dbReference>
<dbReference type="Gene3D" id="3.40.50.720">
    <property type="entry name" value="NAD(P)-binding Rossmann-like Domain"/>
    <property type="match status" value="1"/>
</dbReference>
<dbReference type="NCBIfam" id="NF006132">
    <property type="entry name" value="PRK08277.1"/>
    <property type="match status" value="1"/>
</dbReference>
<dbReference type="Proteomes" id="UP000635885">
    <property type="component" value="Unassembled WGS sequence"/>
</dbReference>
<keyword evidence="2" id="KW-0560">Oxidoreductase</keyword>
<evidence type="ECO:0000256" key="3">
    <source>
        <dbReference type="RuleBase" id="RU000363"/>
    </source>
</evidence>
<dbReference type="PANTHER" id="PTHR42760">
    <property type="entry name" value="SHORT-CHAIN DEHYDROGENASES/REDUCTASES FAMILY MEMBER"/>
    <property type="match status" value="1"/>
</dbReference>
<dbReference type="PRINTS" id="PR00081">
    <property type="entry name" value="GDHRDH"/>
</dbReference>
<dbReference type="PROSITE" id="PS00061">
    <property type="entry name" value="ADH_SHORT"/>
    <property type="match status" value="1"/>
</dbReference>
<dbReference type="InterPro" id="IPR036291">
    <property type="entry name" value="NAD(P)-bd_dom_sf"/>
</dbReference>
<evidence type="ECO:0000256" key="2">
    <source>
        <dbReference type="ARBA" id="ARBA00023002"/>
    </source>
</evidence>
<organism evidence="4 5">
    <name type="scientific">Belliella aquatica</name>
    <dbReference type="NCBI Taxonomy" id="1323734"/>
    <lineage>
        <taxon>Bacteria</taxon>
        <taxon>Pseudomonadati</taxon>
        <taxon>Bacteroidota</taxon>
        <taxon>Cytophagia</taxon>
        <taxon>Cytophagales</taxon>
        <taxon>Cyclobacteriaceae</taxon>
        <taxon>Belliella</taxon>
    </lineage>
</organism>
<dbReference type="SUPFAM" id="SSF51735">
    <property type="entry name" value="NAD(P)-binding Rossmann-fold domains"/>
    <property type="match status" value="1"/>
</dbReference>
<proteinExistence type="inferred from homology"/>
<sequence>MDQKQSSLSGKVAVITGGYGVLCQAMARALAEQGVKIAILGRNLEKAQAFASELRTMGTLAIGIKADVLNKEELELANVEINTKLGICDFLINGAGGNHPDRITTKSMMEEEDLGNNSLKTFFDLDVAGFKYIFDLNMLGTLLPTQVFAKEMIGRTDCSIVNISSVAAIKPLTKVASYGSAKAAISNFTEWLAVHFSQMGIRVNAIAPGFFLADQNSALLTNPDGSLTSRGEQIIQNTPMGRFGKPEDLNSTLLWLLDPKSAFVTGIIVPVDGGFTAYSGV</sequence>
<evidence type="ECO:0000313" key="5">
    <source>
        <dbReference type="Proteomes" id="UP000635885"/>
    </source>
</evidence>
<accession>A0ABQ1MGZ5</accession>
<evidence type="ECO:0000313" key="4">
    <source>
        <dbReference type="EMBL" id="GGC40467.1"/>
    </source>
</evidence>
<dbReference type="RefSeq" id="WP_188442150.1">
    <property type="nucleotide sequence ID" value="NZ_BMFD01000005.1"/>
</dbReference>
<keyword evidence="5" id="KW-1185">Reference proteome</keyword>
<gene>
    <name evidence="4" type="ORF">GCM10010993_18990</name>
</gene>
<dbReference type="Pfam" id="PF00106">
    <property type="entry name" value="adh_short"/>
    <property type="match status" value="1"/>
</dbReference>
<protein>
    <submittedName>
        <fullName evidence="4">Dioxygenase</fullName>
    </submittedName>
</protein>
<comment type="caution">
    <text evidence="4">The sequence shown here is derived from an EMBL/GenBank/DDBJ whole genome shotgun (WGS) entry which is preliminary data.</text>
</comment>
<dbReference type="GO" id="GO:0051213">
    <property type="term" value="F:dioxygenase activity"/>
    <property type="evidence" value="ECO:0007669"/>
    <property type="project" value="UniProtKB-KW"/>
</dbReference>
<comment type="similarity">
    <text evidence="1 3">Belongs to the short-chain dehydrogenases/reductases (SDR) family.</text>
</comment>
<keyword evidence="4" id="KW-0223">Dioxygenase</keyword>
<evidence type="ECO:0000256" key="1">
    <source>
        <dbReference type="ARBA" id="ARBA00006484"/>
    </source>
</evidence>
<name>A0ABQ1MGZ5_9BACT</name>